<organism evidence="12 13">
    <name type="scientific">Halobacteroides halobius (strain ATCC 35273 / DSM 5150 / MD-1)</name>
    <dbReference type="NCBI Taxonomy" id="748449"/>
    <lineage>
        <taxon>Bacteria</taxon>
        <taxon>Bacillati</taxon>
        <taxon>Bacillota</taxon>
        <taxon>Clostridia</taxon>
        <taxon>Halanaerobiales</taxon>
        <taxon>Halobacteroidaceae</taxon>
        <taxon>Halobacteroides</taxon>
    </lineage>
</organism>
<comment type="subcellular location">
    <subcellularLocation>
        <location evidence="1">Cytoplasm</location>
    </subcellularLocation>
</comment>
<dbReference type="SUPFAM" id="SSF55804">
    <property type="entry name" value="Phoshotransferase/anion transport protein"/>
    <property type="match status" value="1"/>
</dbReference>
<keyword evidence="2" id="KW-0813">Transport</keyword>
<dbReference type="Gene3D" id="3.40.930.10">
    <property type="entry name" value="Mannitol-specific EII, Chain A"/>
    <property type="match status" value="1"/>
</dbReference>
<evidence type="ECO:0000256" key="9">
    <source>
        <dbReference type="ARBA" id="ARBA00041175"/>
    </source>
</evidence>
<keyword evidence="7" id="KW-0418">Kinase</keyword>
<evidence type="ECO:0000313" key="13">
    <source>
        <dbReference type="Proteomes" id="UP000010880"/>
    </source>
</evidence>
<keyword evidence="4" id="KW-0597">Phosphoprotein</keyword>
<dbReference type="CDD" id="cd00211">
    <property type="entry name" value="PTS_IIA_fru"/>
    <property type="match status" value="1"/>
</dbReference>
<reference evidence="13" key="1">
    <citation type="submission" date="2012-02" db="EMBL/GenBank/DDBJ databases">
        <title>The complete genome of Halobacteroides halobius DSM 5150.</title>
        <authorList>
            <person name="Lucas S."/>
            <person name="Copeland A."/>
            <person name="Lapidus A."/>
            <person name="Glavina del Rio T."/>
            <person name="Dalin E."/>
            <person name="Tice H."/>
            <person name="Bruce D."/>
            <person name="Goodwin L."/>
            <person name="Pitluck S."/>
            <person name="Peters L."/>
            <person name="Mikhailova N."/>
            <person name="Gu W."/>
            <person name="Kyrpides N."/>
            <person name="Mavromatis K."/>
            <person name="Ivanova N."/>
            <person name="Brettin T."/>
            <person name="Detter J.C."/>
            <person name="Han C."/>
            <person name="Larimer F."/>
            <person name="Land M."/>
            <person name="Hauser L."/>
            <person name="Markowitz V."/>
            <person name="Cheng J.-F."/>
            <person name="Hugenholtz P."/>
            <person name="Woyke T."/>
            <person name="Wu D."/>
            <person name="Tindall B."/>
            <person name="Pomrenke H."/>
            <person name="Brambilla E."/>
            <person name="Klenk H.-P."/>
            <person name="Eisen J.A."/>
        </authorList>
    </citation>
    <scope>NUCLEOTIDE SEQUENCE [LARGE SCALE GENOMIC DNA]</scope>
    <source>
        <strain evidence="13">ATCC 35273 / DSM 5150 / MD-1</strain>
    </source>
</reference>
<evidence type="ECO:0000256" key="10">
    <source>
        <dbReference type="ARBA" id="ARBA00042072"/>
    </source>
</evidence>
<dbReference type="GO" id="GO:0005737">
    <property type="term" value="C:cytoplasm"/>
    <property type="evidence" value="ECO:0007669"/>
    <property type="project" value="UniProtKB-SubCell"/>
</dbReference>
<dbReference type="Proteomes" id="UP000010880">
    <property type="component" value="Chromosome"/>
</dbReference>
<keyword evidence="3" id="KW-0963">Cytoplasm</keyword>
<evidence type="ECO:0000259" key="11">
    <source>
        <dbReference type="PROSITE" id="PS51094"/>
    </source>
</evidence>
<evidence type="ECO:0000256" key="5">
    <source>
        <dbReference type="ARBA" id="ARBA00022679"/>
    </source>
</evidence>
<dbReference type="HOGENOM" id="CLU_072531_2_0_9"/>
<dbReference type="OrthoDB" id="369398at2"/>
<evidence type="ECO:0000256" key="2">
    <source>
        <dbReference type="ARBA" id="ARBA00022448"/>
    </source>
</evidence>
<dbReference type="EMBL" id="CP003359">
    <property type="protein sequence ID" value="AGB40758.1"/>
    <property type="molecule type" value="Genomic_DNA"/>
</dbReference>
<comment type="function">
    <text evidence="8">The phosphoenolpyruvate-dependent sugar phosphotransferase system (sugar PTS), a major carbohydrate active transport system, catalyzes the phosphorylation of incoming sugar substrates concomitantly with their translocation across the cell membrane. The enzyme II UlaABC PTS system is involved in ascorbate transport.</text>
</comment>
<dbReference type="GO" id="GO:0016301">
    <property type="term" value="F:kinase activity"/>
    <property type="evidence" value="ECO:0007669"/>
    <property type="project" value="UniProtKB-KW"/>
</dbReference>
<name>L0K9H6_HALHC</name>
<sequence length="153" mass="17058">MIKQYLNSKNIKTSVEVNDWEEAVEISGSMLVDNGLVKPSYIESMKDMIKKEGAYVVISPGLAIPHARPEKGVLEPGISLITLKTPVEFGHSKNDPVKVVIAFCASDDSSHVEMMRELVTFLNANKNLQYLKEANNKDKLISYIQNYDKGGQK</sequence>
<gene>
    <name evidence="12" type="ordered locus">Halha_0787</name>
</gene>
<accession>L0K9H6</accession>
<evidence type="ECO:0000256" key="7">
    <source>
        <dbReference type="ARBA" id="ARBA00022777"/>
    </source>
</evidence>
<dbReference type="Pfam" id="PF00359">
    <property type="entry name" value="PTS_EIIA_2"/>
    <property type="match status" value="1"/>
</dbReference>
<dbReference type="InterPro" id="IPR002178">
    <property type="entry name" value="PTS_EIIA_type-2_dom"/>
</dbReference>
<evidence type="ECO:0000256" key="4">
    <source>
        <dbReference type="ARBA" id="ARBA00022553"/>
    </source>
</evidence>
<dbReference type="STRING" id="748449.Halha_0787"/>
<evidence type="ECO:0000256" key="3">
    <source>
        <dbReference type="ARBA" id="ARBA00022490"/>
    </source>
</evidence>
<dbReference type="PANTHER" id="PTHR36203:SF1">
    <property type="entry name" value="ASCORBATE-SPECIFIC PTS SYSTEM EIIA COMPONENT"/>
    <property type="match status" value="1"/>
</dbReference>
<dbReference type="RefSeq" id="WP_015326483.1">
    <property type="nucleotide sequence ID" value="NC_019978.1"/>
</dbReference>
<dbReference type="GO" id="GO:0009401">
    <property type="term" value="P:phosphoenolpyruvate-dependent sugar phosphotransferase system"/>
    <property type="evidence" value="ECO:0007669"/>
    <property type="project" value="UniProtKB-KW"/>
</dbReference>
<dbReference type="InterPro" id="IPR016152">
    <property type="entry name" value="PTrfase/Anion_transptr"/>
</dbReference>
<proteinExistence type="predicted"/>
<dbReference type="eggNOG" id="COG1762">
    <property type="taxonomic scope" value="Bacteria"/>
</dbReference>
<dbReference type="KEGG" id="hhl:Halha_0787"/>
<protein>
    <recommendedName>
        <fullName evidence="9">Ascorbate-specific PTS system EIIA component</fullName>
    </recommendedName>
    <alternativeName>
        <fullName evidence="10">Ascorbate-specific phosphotransferase enzyme IIA component</fullName>
    </alternativeName>
</protein>
<evidence type="ECO:0000256" key="6">
    <source>
        <dbReference type="ARBA" id="ARBA00022683"/>
    </source>
</evidence>
<evidence type="ECO:0000313" key="12">
    <source>
        <dbReference type="EMBL" id="AGB40758.1"/>
    </source>
</evidence>
<dbReference type="PANTHER" id="PTHR36203">
    <property type="entry name" value="ASCORBATE-SPECIFIC PTS SYSTEM EIIA COMPONENT"/>
    <property type="match status" value="1"/>
</dbReference>
<keyword evidence="6" id="KW-0598">Phosphotransferase system</keyword>
<feature type="domain" description="PTS EIIA type-2" evidence="11">
    <location>
        <begin position="4"/>
        <end position="147"/>
    </location>
</feature>
<dbReference type="AlphaFoldDB" id="L0K9H6"/>
<evidence type="ECO:0000256" key="1">
    <source>
        <dbReference type="ARBA" id="ARBA00004496"/>
    </source>
</evidence>
<dbReference type="InterPro" id="IPR051351">
    <property type="entry name" value="Ascorbate-PTS_EIIA_comp"/>
</dbReference>
<keyword evidence="5 12" id="KW-0808">Transferase</keyword>
<evidence type="ECO:0000256" key="8">
    <source>
        <dbReference type="ARBA" id="ARBA00037387"/>
    </source>
</evidence>
<dbReference type="PROSITE" id="PS51094">
    <property type="entry name" value="PTS_EIIA_TYPE_2"/>
    <property type="match status" value="1"/>
</dbReference>
<keyword evidence="13" id="KW-1185">Reference proteome</keyword>